<evidence type="ECO:0000256" key="1">
    <source>
        <dbReference type="SAM" id="MobiDB-lite"/>
    </source>
</evidence>
<dbReference type="Proteomes" id="UP001431926">
    <property type="component" value="Chromosome"/>
</dbReference>
<proteinExistence type="predicted"/>
<feature type="region of interest" description="Disordered" evidence="1">
    <location>
        <begin position="1"/>
        <end position="45"/>
    </location>
</feature>
<sequence length="45" mass="4808">MDESKVPAPTKVANGRAYQGEIPTPNVRSDFWSAETPVPDPAPSP</sequence>
<gene>
    <name evidence="2" type="ORF">OG367_16970</name>
</gene>
<name>A0ABZ1ZY93_STRAQ</name>
<evidence type="ECO:0000313" key="3">
    <source>
        <dbReference type="Proteomes" id="UP001431926"/>
    </source>
</evidence>
<organism evidence="2 3">
    <name type="scientific">Streptomyces anulatus</name>
    <name type="common">Streptomyces chrysomallus</name>
    <dbReference type="NCBI Taxonomy" id="1892"/>
    <lineage>
        <taxon>Bacteria</taxon>
        <taxon>Bacillati</taxon>
        <taxon>Actinomycetota</taxon>
        <taxon>Actinomycetes</taxon>
        <taxon>Kitasatosporales</taxon>
        <taxon>Streptomycetaceae</taxon>
        <taxon>Streptomyces</taxon>
    </lineage>
</organism>
<protein>
    <submittedName>
        <fullName evidence="2">Uncharacterized protein</fullName>
    </submittedName>
</protein>
<dbReference type="RefSeq" id="WP_329356402.1">
    <property type="nucleotide sequence ID" value="NZ_CP109490.1"/>
</dbReference>
<dbReference type="EMBL" id="CP109491">
    <property type="protein sequence ID" value="WUX42377.1"/>
    <property type="molecule type" value="Genomic_DNA"/>
</dbReference>
<reference evidence="2" key="1">
    <citation type="submission" date="2022-10" db="EMBL/GenBank/DDBJ databases">
        <title>The complete genomes of actinobacterial strains from the NBC collection.</title>
        <authorList>
            <person name="Joergensen T.S."/>
            <person name="Alvarez Arevalo M."/>
            <person name="Sterndorff E.B."/>
            <person name="Faurdal D."/>
            <person name="Vuksanovic O."/>
            <person name="Mourched A.-S."/>
            <person name="Charusanti P."/>
            <person name="Shaw S."/>
            <person name="Blin K."/>
            <person name="Weber T."/>
        </authorList>
    </citation>
    <scope>NUCLEOTIDE SEQUENCE</scope>
    <source>
        <strain evidence="2">NBC_01436</strain>
    </source>
</reference>
<accession>A0ABZ1ZY93</accession>
<evidence type="ECO:0000313" key="2">
    <source>
        <dbReference type="EMBL" id="WUX42377.1"/>
    </source>
</evidence>
<keyword evidence="3" id="KW-1185">Reference proteome</keyword>